<dbReference type="RefSeq" id="WP_344664158.1">
    <property type="nucleotide sequence ID" value="NZ_BAAAQN010000004.1"/>
</dbReference>
<dbReference type="Pfam" id="PF04107">
    <property type="entry name" value="GCS2"/>
    <property type="match status" value="1"/>
</dbReference>
<comment type="function">
    <text evidence="5">ATP-dependent carboxylate-amine ligase which exhibits weak glutamate--cysteine ligase activity.</text>
</comment>
<keyword evidence="3 5" id="KW-0067">ATP-binding</keyword>
<comment type="caution">
    <text evidence="6">The sequence shown here is derived from an EMBL/GenBank/DDBJ whole genome shotgun (WGS) entry which is preliminary data.</text>
</comment>
<protein>
    <recommendedName>
        <fullName evidence="5">Putative glutamate--cysteine ligase 2</fullName>
        <ecNumber evidence="5">6.3.2.2</ecNumber>
    </recommendedName>
    <alternativeName>
        <fullName evidence="5">Gamma-glutamylcysteine synthetase 2</fullName>
        <shortName evidence="5">GCS 2</shortName>
        <shortName evidence="5">Gamma-GCS 2</shortName>
    </alternativeName>
</protein>
<accession>A0ABP5F5S0</accession>
<keyword evidence="1 5" id="KW-0436">Ligase</keyword>
<dbReference type="InterPro" id="IPR014746">
    <property type="entry name" value="Gln_synth/guanido_kin_cat_dom"/>
</dbReference>
<reference evidence="7" key="1">
    <citation type="journal article" date="2019" name="Int. J. Syst. Evol. Microbiol.">
        <title>The Global Catalogue of Microorganisms (GCM) 10K type strain sequencing project: providing services to taxonomists for standard genome sequencing and annotation.</title>
        <authorList>
            <consortium name="The Broad Institute Genomics Platform"/>
            <consortium name="The Broad Institute Genome Sequencing Center for Infectious Disease"/>
            <person name="Wu L."/>
            <person name="Ma J."/>
        </authorList>
    </citation>
    <scope>NUCLEOTIDE SEQUENCE [LARGE SCALE GENOMIC DNA]</scope>
    <source>
        <strain evidence="7">JCM 16014</strain>
    </source>
</reference>
<proteinExistence type="inferred from homology"/>
<evidence type="ECO:0000256" key="2">
    <source>
        <dbReference type="ARBA" id="ARBA00022741"/>
    </source>
</evidence>
<name>A0ABP5F5S0_9ACTN</name>
<dbReference type="Gene3D" id="3.30.590.20">
    <property type="match status" value="1"/>
</dbReference>
<dbReference type="InterPro" id="IPR011793">
    <property type="entry name" value="YbdK"/>
</dbReference>
<dbReference type="InterPro" id="IPR050141">
    <property type="entry name" value="GCL_type2/YbdK_subfam"/>
</dbReference>
<evidence type="ECO:0000256" key="5">
    <source>
        <dbReference type="HAMAP-Rule" id="MF_01609"/>
    </source>
</evidence>
<dbReference type="EC" id="6.3.2.2" evidence="5"/>
<dbReference type="HAMAP" id="MF_01609">
    <property type="entry name" value="Glu_cys_ligase_2"/>
    <property type="match status" value="1"/>
</dbReference>
<evidence type="ECO:0000313" key="6">
    <source>
        <dbReference type="EMBL" id="GAA2015584.1"/>
    </source>
</evidence>
<dbReference type="EMBL" id="BAAAQN010000004">
    <property type="protein sequence ID" value="GAA2015584.1"/>
    <property type="molecule type" value="Genomic_DNA"/>
</dbReference>
<dbReference type="PANTHER" id="PTHR36510">
    <property type="entry name" value="GLUTAMATE--CYSTEINE LIGASE 2-RELATED"/>
    <property type="match status" value="1"/>
</dbReference>
<sequence>MAHQHRFEKLTVGVEEEFLLVDPTTRSTVPRCPEVLKVGADRLGDRVSSELYETQIEAHTRPMAEALELRADLAEGRRVLAEAAARNDCLIVASGSAVLTGKPFPISEGARYEEIARRYPDAVFGVDSESSGCHVHVGSLDRHEAVLLASHLRPWLPVLQALAVNSPFAAGVFRRCASWRHHDQQAWPTMGPTPPLAGDWYEALAEDLVASGAVLDRRMIYWYARPSEHQPTLEVRIADVNADVDADLLVALLIRALAMVLLEEVRAGLPGPAGTGEDVDEAHEQAAALGLAGVWNDPRTGRPLPLSGAVWALVEKVTPALEELGEVALIDTLLANVTCGGTGAQRQRAVYRRRRAFTDVVDDLAARTVRV</sequence>
<keyword evidence="7" id="KW-1185">Reference proteome</keyword>
<evidence type="ECO:0000256" key="3">
    <source>
        <dbReference type="ARBA" id="ARBA00022840"/>
    </source>
</evidence>
<evidence type="ECO:0000313" key="7">
    <source>
        <dbReference type="Proteomes" id="UP001500751"/>
    </source>
</evidence>
<evidence type="ECO:0000256" key="1">
    <source>
        <dbReference type="ARBA" id="ARBA00022598"/>
    </source>
</evidence>
<organism evidence="6 7">
    <name type="scientific">Catenulispora yoronensis</name>
    <dbReference type="NCBI Taxonomy" id="450799"/>
    <lineage>
        <taxon>Bacteria</taxon>
        <taxon>Bacillati</taxon>
        <taxon>Actinomycetota</taxon>
        <taxon>Actinomycetes</taxon>
        <taxon>Catenulisporales</taxon>
        <taxon>Catenulisporaceae</taxon>
        <taxon>Catenulispora</taxon>
    </lineage>
</organism>
<comment type="catalytic activity">
    <reaction evidence="4 5">
        <text>L-cysteine + L-glutamate + ATP = gamma-L-glutamyl-L-cysteine + ADP + phosphate + H(+)</text>
        <dbReference type="Rhea" id="RHEA:13285"/>
        <dbReference type="ChEBI" id="CHEBI:15378"/>
        <dbReference type="ChEBI" id="CHEBI:29985"/>
        <dbReference type="ChEBI" id="CHEBI:30616"/>
        <dbReference type="ChEBI" id="CHEBI:35235"/>
        <dbReference type="ChEBI" id="CHEBI:43474"/>
        <dbReference type="ChEBI" id="CHEBI:58173"/>
        <dbReference type="ChEBI" id="CHEBI:456216"/>
        <dbReference type="EC" id="6.3.2.2"/>
    </reaction>
</comment>
<dbReference type="GO" id="GO:0016874">
    <property type="term" value="F:ligase activity"/>
    <property type="evidence" value="ECO:0007669"/>
    <property type="project" value="UniProtKB-KW"/>
</dbReference>
<dbReference type="InterPro" id="IPR006336">
    <property type="entry name" value="GCS2"/>
</dbReference>
<gene>
    <name evidence="6" type="ORF">GCM10009839_08570</name>
</gene>
<dbReference type="NCBIfam" id="TIGR02050">
    <property type="entry name" value="gshA_cyan_rel"/>
    <property type="match status" value="1"/>
</dbReference>
<keyword evidence="2 5" id="KW-0547">Nucleotide-binding</keyword>
<evidence type="ECO:0000256" key="4">
    <source>
        <dbReference type="ARBA" id="ARBA00048819"/>
    </source>
</evidence>
<dbReference type="SUPFAM" id="SSF55931">
    <property type="entry name" value="Glutamine synthetase/guanido kinase"/>
    <property type="match status" value="1"/>
</dbReference>
<dbReference type="PANTHER" id="PTHR36510:SF1">
    <property type="entry name" value="GLUTAMATE--CYSTEINE LIGASE 2-RELATED"/>
    <property type="match status" value="1"/>
</dbReference>
<comment type="similarity">
    <text evidence="5">Belongs to the glutamate--cysteine ligase type 2 family. YbdK subfamily.</text>
</comment>
<dbReference type="Proteomes" id="UP001500751">
    <property type="component" value="Unassembled WGS sequence"/>
</dbReference>